<dbReference type="PANTHER" id="PTHR46953:SF2">
    <property type="entry name" value="G-PROTEIN COUPLED RECEPTOR MTH-LIKE 5-RELATED"/>
    <property type="match status" value="1"/>
</dbReference>
<dbReference type="GO" id="GO:0016020">
    <property type="term" value="C:membrane"/>
    <property type="evidence" value="ECO:0007669"/>
    <property type="project" value="UniProtKB-SubCell"/>
</dbReference>
<proteinExistence type="predicted"/>
<keyword evidence="10" id="KW-1185">Reference proteome</keyword>
<name>A0AAV7XY60_9NEOP</name>
<evidence type="ECO:0000313" key="10">
    <source>
        <dbReference type="Proteomes" id="UP001075354"/>
    </source>
</evidence>
<evidence type="ECO:0000256" key="6">
    <source>
        <dbReference type="SAM" id="Phobius"/>
    </source>
</evidence>
<dbReference type="InterPro" id="IPR052808">
    <property type="entry name" value="GPCR_Mth-like"/>
</dbReference>
<sequence length="508" mass="58299">MAGRERGLLLLLLGVATAMNDLNIPERPPLLIPKCCAGEEVLNRDAHCQHVNETGVDMWKPKFTSEEGNEPQTQPNYQLTNGSPPCERQQTWPIYAYPGSSDRLVLMPSGTLRHYARDKKSLLESRGANPYTWTRYRDFELEGLENLAHPDEPRFYDYLPGEYCIDKAILEDGMEATFAQVCTPKPISDWTRTDFLISRIVDPLCHVFCIMCYLTIAIVYFVLPQLRDLVGNIITTISLCMLVAQIADLVRTFTEFSSHVSFLVADVVLYTALMAAFFWINSMGYYVHRHFKSSNVFLRSTDGRKYFYYSCYVWGCTATLGVIALFAHFVFNSKDSHGMYSSGGGYHNKDPESTVMCSANQRNIGWMAIAIFFIPVAVLVIINVYFWRSTAHTISRISSFGRIHSKLKYSFQMFVKVFLVMTIAWLFFMLTWIQSRVLCYINISTNILQALLFLYICVLSQKRVTFHLRKTCCYDNCICTCCRPGEPTPETCEWGEEMHYIDTLDNFN</sequence>
<feature type="signal peptide" evidence="7">
    <location>
        <begin position="1"/>
        <end position="18"/>
    </location>
</feature>
<feature type="transmembrane region" description="Helical" evidence="6">
    <location>
        <begin position="229"/>
        <end position="247"/>
    </location>
</feature>
<keyword evidence="2 6" id="KW-0812">Transmembrane</keyword>
<gene>
    <name evidence="9" type="ORF">ONE63_006993</name>
</gene>
<evidence type="ECO:0000256" key="1">
    <source>
        <dbReference type="ARBA" id="ARBA00004141"/>
    </source>
</evidence>
<comment type="subcellular location">
    <subcellularLocation>
        <location evidence="1">Membrane</location>
        <topology evidence="1">Multi-pass membrane protein</topology>
    </subcellularLocation>
</comment>
<protein>
    <recommendedName>
        <fullName evidence="8">G-protein coupled receptors family 2 profile 2 domain-containing protein</fullName>
    </recommendedName>
</protein>
<dbReference type="Gene3D" id="1.20.1070.10">
    <property type="entry name" value="Rhodopsin 7-helix transmembrane proteins"/>
    <property type="match status" value="1"/>
</dbReference>
<dbReference type="PROSITE" id="PS50261">
    <property type="entry name" value="G_PROTEIN_RECEP_F2_4"/>
    <property type="match status" value="1"/>
</dbReference>
<feature type="domain" description="G-protein coupled receptors family 2 profile 2" evidence="8">
    <location>
        <begin position="198"/>
        <end position="461"/>
    </location>
</feature>
<feature type="compositionally biased region" description="Polar residues" evidence="5">
    <location>
        <begin position="70"/>
        <end position="84"/>
    </location>
</feature>
<dbReference type="CDD" id="cd15039">
    <property type="entry name" value="7tmB3_Methuselah-like"/>
    <property type="match status" value="1"/>
</dbReference>
<dbReference type="GO" id="GO:0004888">
    <property type="term" value="F:transmembrane signaling receptor activity"/>
    <property type="evidence" value="ECO:0007669"/>
    <property type="project" value="InterPro"/>
</dbReference>
<feature type="transmembrane region" description="Helical" evidence="6">
    <location>
        <begin position="407"/>
        <end position="428"/>
    </location>
</feature>
<dbReference type="InterPro" id="IPR017981">
    <property type="entry name" value="GPCR_2-like_7TM"/>
</dbReference>
<keyword evidence="3 6" id="KW-1133">Transmembrane helix</keyword>
<evidence type="ECO:0000256" key="7">
    <source>
        <dbReference type="SAM" id="SignalP"/>
    </source>
</evidence>
<dbReference type="AlphaFoldDB" id="A0AAV7XY60"/>
<feature type="transmembrane region" description="Helical" evidence="6">
    <location>
        <begin position="307"/>
        <end position="331"/>
    </location>
</feature>
<comment type="caution">
    <text evidence="9">The sequence shown here is derived from an EMBL/GenBank/DDBJ whole genome shotgun (WGS) entry which is preliminary data.</text>
</comment>
<evidence type="ECO:0000256" key="3">
    <source>
        <dbReference type="ARBA" id="ARBA00022989"/>
    </source>
</evidence>
<feature type="transmembrane region" description="Helical" evidence="6">
    <location>
        <begin position="364"/>
        <end position="386"/>
    </location>
</feature>
<organism evidence="9 10">
    <name type="scientific">Megalurothrips usitatus</name>
    <name type="common">bean blossom thrips</name>
    <dbReference type="NCBI Taxonomy" id="439358"/>
    <lineage>
        <taxon>Eukaryota</taxon>
        <taxon>Metazoa</taxon>
        <taxon>Ecdysozoa</taxon>
        <taxon>Arthropoda</taxon>
        <taxon>Hexapoda</taxon>
        <taxon>Insecta</taxon>
        <taxon>Pterygota</taxon>
        <taxon>Neoptera</taxon>
        <taxon>Paraneoptera</taxon>
        <taxon>Thysanoptera</taxon>
        <taxon>Terebrantia</taxon>
        <taxon>Thripoidea</taxon>
        <taxon>Thripidae</taxon>
        <taxon>Megalurothrips</taxon>
    </lineage>
</organism>
<evidence type="ECO:0000259" key="8">
    <source>
        <dbReference type="PROSITE" id="PS50261"/>
    </source>
</evidence>
<reference evidence="9" key="1">
    <citation type="submission" date="2022-12" db="EMBL/GenBank/DDBJ databases">
        <title>Chromosome-level genome assembly of the bean flower thrips Megalurothrips usitatus.</title>
        <authorList>
            <person name="Ma L."/>
            <person name="Liu Q."/>
            <person name="Li H."/>
            <person name="Cai W."/>
        </authorList>
    </citation>
    <scope>NUCLEOTIDE SEQUENCE</scope>
    <source>
        <strain evidence="9">Cailab_2022a</strain>
    </source>
</reference>
<evidence type="ECO:0000256" key="4">
    <source>
        <dbReference type="ARBA" id="ARBA00023136"/>
    </source>
</evidence>
<keyword evidence="7" id="KW-0732">Signal</keyword>
<feature type="transmembrane region" description="Helical" evidence="6">
    <location>
        <begin position="267"/>
        <end position="287"/>
    </location>
</feature>
<feature type="region of interest" description="Disordered" evidence="5">
    <location>
        <begin position="61"/>
        <end position="84"/>
    </location>
</feature>
<feature type="chain" id="PRO_5043518638" description="G-protein coupled receptors family 2 profile 2 domain-containing protein" evidence="7">
    <location>
        <begin position="19"/>
        <end position="508"/>
    </location>
</feature>
<keyword evidence="4 6" id="KW-0472">Membrane</keyword>
<feature type="transmembrane region" description="Helical" evidence="6">
    <location>
        <begin position="200"/>
        <end position="222"/>
    </location>
</feature>
<dbReference type="EMBL" id="JAPTSV010000004">
    <property type="protein sequence ID" value="KAJ1528592.1"/>
    <property type="molecule type" value="Genomic_DNA"/>
</dbReference>
<dbReference type="Proteomes" id="UP001075354">
    <property type="component" value="Chromosome 4"/>
</dbReference>
<accession>A0AAV7XY60</accession>
<evidence type="ECO:0000256" key="5">
    <source>
        <dbReference type="SAM" id="MobiDB-lite"/>
    </source>
</evidence>
<evidence type="ECO:0000313" key="9">
    <source>
        <dbReference type="EMBL" id="KAJ1528592.1"/>
    </source>
</evidence>
<feature type="transmembrane region" description="Helical" evidence="6">
    <location>
        <begin position="440"/>
        <end position="460"/>
    </location>
</feature>
<evidence type="ECO:0000256" key="2">
    <source>
        <dbReference type="ARBA" id="ARBA00022692"/>
    </source>
</evidence>
<dbReference type="GO" id="GO:0007166">
    <property type="term" value="P:cell surface receptor signaling pathway"/>
    <property type="evidence" value="ECO:0007669"/>
    <property type="project" value="InterPro"/>
</dbReference>
<dbReference type="PANTHER" id="PTHR46953">
    <property type="entry name" value="G-PROTEIN COUPLED RECEPTOR MTH-LIKE 1-RELATED"/>
    <property type="match status" value="1"/>
</dbReference>